<sequence length="99" mass="10841">MKYYVIADEDTVLGFSLVGLSGQAVHNGDEARDAWSRALEDGQNAVIIITESVADMIRGTVDRYLFSESFPLVVEIPDPGKKSSRDLRRLVNEAVGVSI</sequence>
<proteinExistence type="inferred from homology"/>
<dbReference type="Gene3D" id="3.40.50.10580">
    <property type="entry name" value="ATPase, V1 complex, subunit F"/>
    <property type="match status" value="1"/>
</dbReference>
<evidence type="ECO:0000313" key="5">
    <source>
        <dbReference type="Proteomes" id="UP000823633"/>
    </source>
</evidence>
<dbReference type="InterPro" id="IPR036906">
    <property type="entry name" value="ATPase_V1_fsu_sf"/>
</dbReference>
<evidence type="ECO:0000256" key="3">
    <source>
        <dbReference type="ARBA" id="ARBA00023065"/>
    </source>
</evidence>
<dbReference type="Proteomes" id="UP000823633">
    <property type="component" value="Unassembled WGS sequence"/>
</dbReference>
<evidence type="ECO:0000256" key="1">
    <source>
        <dbReference type="ARBA" id="ARBA00010148"/>
    </source>
</evidence>
<name>A0A9D9EA74_9SPIR</name>
<keyword evidence="2" id="KW-0813">Transport</keyword>
<dbReference type="EMBL" id="JADIMU010000063">
    <property type="protein sequence ID" value="MBO8443893.1"/>
    <property type="molecule type" value="Genomic_DNA"/>
</dbReference>
<evidence type="ECO:0000256" key="2">
    <source>
        <dbReference type="ARBA" id="ARBA00022448"/>
    </source>
</evidence>
<organism evidence="4 5">
    <name type="scientific">Candidatus Aphodenecus pullistercoris</name>
    <dbReference type="NCBI Taxonomy" id="2840669"/>
    <lineage>
        <taxon>Bacteria</taxon>
        <taxon>Pseudomonadati</taxon>
        <taxon>Spirochaetota</taxon>
        <taxon>Spirochaetia</taxon>
        <taxon>Spirochaetales</taxon>
        <taxon>Candidatus Aphodenecus</taxon>
    </lineage>
</organism>
<comment type="similarity">
    <text evidence="1">Belongs to the V-ATPase F subunit family.</text>
</comment>
<dbReference type="InterPro" id="IPR008218">
    <property type="entry name" value="ATPase_V1-cplx_f_g_su"/>
</dbReference>
<reference evidence="4" key="1">
    <citation type="submission" date="2020-10" db="EMBL/GenBank/DDBJ databases">
        <authorList>
            <person name="Gilroy R."/>
        </authorList>
    </citation>
    <scope>NUCLEOTIDE SEQUENCE</scope>
    <source>
        <strain evidence="4">11167</strain>
    </source>
</reference>
<dbReference type="SUPFAM" id="SSF159468">
    <property type="entry name" value="AtpF-like"/>
    <property type="match status" value="1"/>
</dbReference>
<comment type="caution">
    <text evidence="4">The sequence shown here is derived from an EMBL/GenBank/DDBJ whole genome shotgun (WGS) entry which is preliminary data.</text>
</comment>
<accession>A0A9D9EA74</accession>
<dbReference type="Pfam" id="PF01990">
    <property type="entry name" value="ATP-synt_F"/>
    <property type="match status" value="1"/>
</dbReference>
<gene>
    <name evidence="4" type="ORF">IAC42_09100</name>
</gene>
<dbReference type="AlphaFoldDB" id="A0A9D9EA74"/>
<dbReference type="GO" id="GO:0046961">
    <property type="term" value="F:proton-transporting ATPase activity, rotational mechanism"/>
    <property type="evidence" value="ECO:0007669"/>
    <property type="project" value="InterPro"/>
</dbReference>
<protein>
    <submittedName>
        <fullName evidence="4">V-type ATP synthase subunit F</fullName>
    </submittedName>
</protein>
<evidence type="ECO:0000313" key="4">
    <source>
        <dbReference type="EMBL" id="MBO8443893.1"/>
    </source>
</evidence>
<keyword evidence="3" id="KW-0406">Ion transport</keyword>
<reference evidence="4" key="2">
    <citation type="journal article" date="2021" name="PeerJ">
        <title>Extensive microbial diversity within the chicken gut microbiome revealed by metagenomics and culture.</title>
        <authorList>
            <person name="Gilroy R."/>
            <person name="Ravi A."/>
            <person name="Getino M."/>
            <person name="Pursley I."/>
            <person name="Horton D.L."/>
            <person name="Alikhan N.F."/>
            <person name="Baker D."/>
            <person name="Gharbi K."/>
            <person name="Hall N."/>
            <person name="Watson M."/>
            <person name="Adriaenssens E.M."/>
            <person name="Foster-Nyarko E."/>
            <person name="Jarju S."/>
            <person name="Secka A."/>
            <person name="Antonio M."/>
            <person name="Oren A."/>
            <person name="Chaudhuri R.R."/>
            <person name="La Ragione R."/>
            <person name="Hildebrand F."/>
            <person name="Pallen M.J."/>
        </authorList>
    </citation>
    <scope>NUCLEOTIDE SEQUENCE</scope>
    <source>
        <strain evidence="4">11167</strain>
    </source>
</reference>